<evidence type="ECO:0000256" key="1">
    <source>
        <dbReference type="SAM" id="MobiDB-lite"/>
    </source>
</evidence>
<dbReference type="CDD" id="cd03455">
    <property type="entry name" value="SAV4209"/>
    <property type="match status" value="1"/>
</dbReference>
<dbReference type="Gene3D" id="3.10.129.10">
    <property type="entry name" value="Hotdog Thioesterase"/>
    <property type="match status" value="2"/>
</dbReference>
<dbReference type="SUPFAM" id="SSF50249">
    <property type="entry name" value="Nucleic acid-binding proteins"/>
    <property type="match status" value="1"/>
</dbReference>
<feature type="domain" description="ChsH2 rubredoxin-like zinc ribbon" evidence="3">
    <location>
        <begin position="190"/>
        <end position="223"/>
    </location>
</feature>
<dbReference type="EMBL" id="JACHDB010000001">
    <property type="protein sequence ID" value="MBB5432625.1"/>
    <property type="molecule type" value="Genomic_DNA"/>
</dbReference>
<dbReference type="AlphaFoldDB" id="A0A7W8VE17"/>
<organism evidence="4 5">
    <name type="scientific">Nocardiopsis composta</name>
    <dbReference type="NCBI Taxonomy" id="157465"/>
    <lineage>
        <taxon>Bacteria</taxon>
        <taxon>Bacillati</taxon>
        <taxon>Actinomycetota</taxon>
        <taxon>Actinomycetes</taxon>
        <taxon>Streptosporangiales</taxon>
        <taxon>Nocardiopsidaceae</taxon>
        <taxon>Nocardiopsis</taxon>
    </lineage>
</organism>
<evidence type="ECO:0000313" key="5">
    <source>
        <dbReference type="Proteomes" id="UP000572635"/>
    </source>
</evidence>
<dbReference type="InterPro" id="IPR022002">
    <property type="entry name" value="ChsH2_Znr"/>
</dbReference>
<feature type="region of interest" description="Disordered" evidence="1">
    <location>
        <begin position="161"/>
        <end position="182"/>
    </location>
</feature>
<accession>A0A7W8VE17</accession>
<dbReference type="InterPro" id="IPR002878">
    <property type="entry name" value="ChsH2_C"/>
</dbReference>
<dbReference type="InterPro" id="IPR052513">
    <property type="entry name" value="Thioester_dehydratase-like"/>
</dbReference>
<dbReference type="SUPFAM" id="SSF54637">
    <property type="entry name" value="Thioesterase/thiol ester dehydrase-isomerase"/>
    <property type="match status" value="2"/>
</dbReference>
<dbReference type="InterPro" id="IPR012340">
    <property type="entry name" value="NA-bd_OB-fold"/>
</dbReference>
<comment type="caution">
    <text evidence="4">The sequence shown here is derived from an EMBL/GenBank/DDBJ whole genome shotgun (WGS) entry which is preliminary data.</text>
</comment>
<proteinExistence type="predicted"/>
<dbReference type="PANTHER" id="PTHR34075">
    <property type="entry name" value="BLR3430 PROTEIN"/>
    <property type="match status" value="1"/>
</dbReference>
<dbReference type="InterPro" id="IPR029069">
    <property type="entry name" value="HotDog_dom_sf"/>
</dbReference>
<keyword evidence="5" id="KW-1185">Reference proteome</keyword>
<sequence>MTESPPDELTALAEAARARGEVDGGRAADPVNAPMVRHWLHAMGDANPRYLEAGEAPPAMLQVWTMRGLAPEPPGTGSAVDGLLEWFDANGHTGVVATDCAQTYHRYLRFGEELRSTTRFGSLSGPKRTAMGRGYFLTWHTRWYSGEEQVGEMMFRVLKFAPPESPPQRPPRPERHPLQPARSADTDFFWDGAARGELRIRRCTGCGALRHPPGPLCPRCRSTGADHVTASGAGTVYSHVVHHHPPVPGRTAPFVVAVVELPEGVRVTGNVVGADPGEVYVGMPVRLEFERVDDGLVLPQWRPGTGEPLPALHLPLTRTSITAQALATRDFQSVHHDPGAARAQGAADVFMNILTTQGLVQRYATDWAGPAARVRRIAIRLGAPNHAGDALLLTGTAERTGGAAEVAVRGANSLGAHVTGTVTVEEEG</sequence>
<dbReference type="Proteomes" id="UP000572635">
    <property type="component" value="Unassembled WGS sequence"/>
</dbReference>
<protein>
    <recommendedName>
        <fullName evidence="6">Protein dehydratase</fullName>
    </recommendedName>
</protein>
<dbReference type="Pfam" id="PF01796">
    <property type="entry name" value="OB_ChsH2_C"/>
    <property type="match status" value="1"/>
</dbReference>
<evidence type="ECO:0000259" key="3">
    <source>
        <dbReference type="Pfam" id="PF12172"/>
    </source>
</evidence>
<reference evidence="4 5" key="1">
    <citation type="submission" date="2020-08" db="EMBL/GenBank/DDBJ databases">
        <title>Sequencing the genomes of 1000 actinobacteria strains.</title>
        <authorList>
            <person name="Klenk H.-P."/>
        </authorList>
    </citation>
    <scope>NUCLEOTIDE SEQUENCE [LARGE SCALE GENOMIC DNA]</scope>
    <source>
        <strain evidence="4 5">DSM 44551</strain>
    </source>
</reference>
<feature type="domain" description="ChsH2 C-terminal OB-fold" evidence="2">
    <location>
        <begin position="228"/>
        <end position="290"/>
    </location>
</feature>
<gene>
    <name evidence="4" type="ORF">HDA36_002709</name>
</gene>
<evidence type="ECO:0000313" key="4">
    <source>
        <dbReference type="EMBL" id="MBB5432625.1"/>
    </source>
</evidence>
<evidence type="ECO:0008006" key="6">
    <source>
        <dbReference type="Google" id="ProtNLM"/>
    </source>
</evidence>
<dbReference type="RefSeq" id="WP_184392163.1">
    <property type="nucleotide sequence ID" value="NZ_BAAAJD010000006.1"/>
</dbReference>
<dbReference type="PANTHER" id="PTHR34075:SF5">
    <property type="entry name" value="BLR3430 PROTEIN"/>
    <property type="match status" value="1"/>
</dbReference>
<evidence type="ECO:0000259" key="2">
    <source>
        <dbReference type="Pfam" id="PF01796"/>
    </source>
</evidence>
<dbReference type="Pfam" id="PF12172">
    <property type="entry name" value="zf-ChsH2"/>
    <property type="match status" value="1"/>
</dbReference>
<dbReference type="Gene3D" id="6.10.30.10">
    <property type="match status" value="1"/>
</dbReference>
<name>A0A7W8VE17_9ACTN</name>